<dbReference type="Gene3D" id="4.10.240.10">
    <property type="entry name" value="Zn(2)-C6 fungal-type DNA-binding domain"/>
    <property type="match status" value="1"/>
</dbReference>
<feature type="region of interest" description="Disordered" evidence="2">
    <location>
        <begin position="1"/>
        <end position="153"/>
    </location>
</feature>
<evidence type="ECO:0000256" key="2">
    <source>
        <dbReference type="SAM" id="MobiDB-lite"/>
    </source>
</evidence>
<reference evidence="4 5" key="1">
    <citation type="submission" date="2015-01" db="EMBL/GenBank/DDBJ databases">
        <title>The Genome Sequence of Cryptococcus gattii EJB2.</title>
        <authorList>
            <consortium name="The Broad Institute Genomics Platform"/>
            <person name="Cuomo C."/>
            <person name="Litvintseva A."/>
            <person name="Chen Y."/>
            <person name="Heitman J."/>
            <person name="Sun S."/>
            <person name="Springer D."/>
            <person name="Dromer F."/>
            <person name="Young S."/>
            <person name="Zeng Q."/>
            <person name="Gargeya S."/>
            <person name="Abouelleil A."/>
            <person name="Alvarado L."/>
            <person name="Chapman S.B."/>
            <person name="Gainer-Dewar J."/>
            <person name="Goldberg J."/>
            <person name="Griggs A."/>
            <person name="Gujja S."/>
            <person name="Hansen M."/>
            <person name="Howarth C."/>
            <person name="Imamovic A."/>
            <person name="Larimer J."/>
            <person name="Murphy C."/>
            <person name="Naylor J."/>
            <person name="Pearson M."/>
            <person name="Priest M."/>
            <person name="Roberts A."/>
            <person name="Saif S."/>
            <person name="Shea T."/>
            <person name="Sykes S."/>
            <person name="Wortman J."/>
            <person name="Nusbaum C."/>
            <person name="Birren B."/>
        </authorList>
    </citation>
    <scope>NUCLEOTIDE SEQUENCE [LARGE SCALE GENOMIC DNA]</scope>
    <source>
        <strain evidence="4 5">EJB2</strain>
    </source>
</reference>
<dbReference type="CDD" id="cd00067">
    <property type="entry name" value="GAL4"/>
    <property type="match status" value="1"/>
</dbReference>
<dbReference type="SMART" id="SM00066">
    <property type="entry name" value="GAL4"/>
    <property type="match status" value="1"/>
</dbReference>
<evidence type="ECO:0000313" key="4">
    <source>
        <dbReference type="EMBL" id="KIR79520.1"/>
    </source>
</evidence>
<dbReference type="InterPro" id="IPR050797">
    <property type="entry name" value="Carb_Metab_Trans_Reg"/>
</dbReference>
<sequence length="468" mass="50838">MEEKPLSPRIHHLLIREQRSNELTGIGLRPILPDGSGSRAPLSHGAPSPNTPMSPLGANADITTSPHSQSQRKSVRRSVSPSPKSFQPSSEEIPTPNRRTNSILSLLNGPISSSTPSCPGPSGSFASKIEQDKHHRHRPSSSHPSRPPPATFPIIEHNQSTYFEEWPRLPPTPGPMETCNPAPPSFSEFHPYHGPTAPYMPHVIKRPGIYRRHSSHSNEHQSLYPLPIHPSLYQHSAPHPFSVTPSTGFNVPLPPPPPLTAYANGPYEPDFRASGARVPISRTTKACNACRNRKVRCDAGAANGGRAGETPCTRCKESDLECVYTNVQKKRGPCPGTARPNTTSRSRRSSAQKQQQKAPTSQPPLPPSRPDYSWTDQSNYLNSVSPSQRSSIASIQTPTDVITPEETTFGYVGSYGFPFPPGSSSASSQEYDWHATNKAAVADSVPGWSGPQVGPRGSYSAAPWEGRR</sequence>
<dbReference type="Proteomes" id="UP000054272">
    <property type="component" value="Unassembled WGS sequence"/>
</dbReference>
<feature type="compositionally biased region" description="Polar residues" evidence="2">
    <location>
        <begin position="86"/>
        <end position="105"/>
    </location>
</feature>
<name>A0ABR5BV53_9TREE</name>
<feature type="region of interest" description="Disordered" evidence="2">
    <location>
        <begin position="443"/>
        <end position="468"/>
    </location>
</feature>
<feature type="domain" description="Zn(2)-C6 fungal-type" evidence="3">
    <location>
        <begin position="286"/>
        <end position="324"/>
    </location>
</feature>
<dbReference type="InterPro" id="IPR001138">
    <property type="entry name" value="Zn2Cys6_DnaBD"/>
</dbReference>
<evidence type="ECO:0000256" key="1">
    <source>
        <dbReference type="ARBA" id="ARBA00023242"/>
    </source>
</evidence>
<feature type="region of interest" description="Disordered" evidence="2">
    <location>
        <begin position="329"/>
        <end position="401"/>
    </location>
</feature>
<keyword evidence="5" id="KW-1185">Reference proteome</keyword>
<dbReference type="InterPro" id="IPR036864">
    <property type="entry name" value="Zn2-C6_fun-type_DNA-bd_sf"/>
</dbReference>
<dbReference type="Pfam" id="PF00172">
    <property type="entry name" value="Zn_clus"/>
    <property type="match status" value="1"/>
</dbReference>
<evidence type="ECO:0000313" key="5">
    <source>
        <dbReference type="Proteomes" id="UP000054272"/>
    </source>
</evidence>
<feature type="compositionally biased region" description="Polar residues" evidence="2">
    <location>
        <begin position="374"/>
        <end position="400"/>
    </location>
</feature>
<dbReference type="PANTHER" id="PTHR31668">
    <property type="entry name" value="GLUCOSE TRANSPORT TRANSCRIPTION REGULATOR RGT1-RELATED-RELATED"/>
    <property type="match status" value="1"/>
</dbReference>
<evidence type="ECO:0000259" key="3">
    <source>
        <dbReference type="PROSITE" id="PS50048"/>
    </source>
</evidence>
<feature type="compositionally biased region" description="Low complexity" evidence="2">
    <location>
        <begin position="351"/>
        <end position="360"/>
    </location>
</feature>
<dbReference type="EMBL" id="KN848681">
    <property type="protein sequence ID" value="KIR79520.1"/>
    <property type="molecule type" value="Genomic_DNA"/>
</dbReference>
<feature type="compositionally biased region" description="Low complexity" evidence="2">
    <location>
        <begin position="109"/>
        <end position="124"/>
    </location>
</feature>
<organism evidence="4 5">
    <name type="scientific">Cryptococcus gattii EJB2</name>
    <dbReference type="NCBI Taxonomy" id="1296103"/>
    <lineage>
        <taxon>Eukaryota</taxon>
        <taxon>Fungi</taxon>
        <taxon>Dikarya</taxon>
        <taxon>Basidiomycota</taxon>
        <taxon>Agaricomycotina</taxon>
        <taxon>Tremellomycetes</taxon>
        <taxon>Tremellales</taxon>
        <taxon>Cryptococcaceae</taxon>
        <taxon>Cryptococcus</taxon>
        <taxon>Cryptococcus gattii species complex</taxon>
    </lineage>
</organism>
<proteinExistence type="predicted"/>
<accession>A0ABR5BV53</accession>
<dbReference type="SUPFAM" id="SSF57701">
    <property type="entry name" value="Zn2/Cys6 DNA-binding domain"/>
    <property type="match status" value="1"/>
</dbReference>
<feature type="compositionally biased region" description="Low complexity" evidence="2">
    <location>
        <begin position="68"/>
        <end position="85"/>
    </location>
</feature>
<keyword evidence="1" id="KW-0539">Nucleus</keyword>
<gene>
    <name evidence="4" type="ORF">I306_03415</name>
</gene>
<protein>
    <recommendedName>
        <fullName evidence="3">Zn(2)-C6 fungal-type domain-containing protein</fullName>
    </recommendedName>
</protein>
<dbReference type="PROSITE" id="PS50048">
    <property type="entry name" value="ZN2_CY6_FUNGAL_2"/>
    <property type="match status" value="1"/>
</dbReference>